<evidence type="ECO:0000256" key="1">
    <source>
        <dbReference type="ARBA" id="ARBA00022676"/>
    </source>
</evidence>
<dbReference type="PANTHER" id="PTHR12526:SF629">
    <property type="entry name" value="TEICHURONIC ACID BIOSYNTHESIS GLYCOSYLTRANSFERASE TUAH-RELATED"/>
    <property type="match status" value="1"/>
</dbReference>
<evidence type="ECO:0000256" key="2">
    <source>
        <dbReference type="ARBA" id="ARBA00022679"/>
    </source>
</evidence>
<dbReference type="PANTHER" id="PTHR12526">
    <property type="entry name" value="GLYCOSYLTRANSFERASE"/>
    <property type="match status" value="1"/>
</dbReference>
<protein>
    <submittedName>
        <fullName evidence="4">Glycosyltransferase involved in cell wall biosynthesis</fullName>
    </submittedName>
</protein>
<comment type="caution">
    <text evidence="4">The sequence shown here is derived from an EMBL/GenBank/DDBJ whole genome shotgun (WGS) entry which is preliminary data.</text>
</comment>
<reference evidence="4 5" key="1">
    <citation type="submission" date="2019-03" db="EMBL/GenBank/DDBJ databases">
        <title>Subsurface microbial communities from deep shales in Ohio and West Virginia, USA.</title>
        <authorList>
            <person name="Wrighton K."/>
        </authorList>
    </citation>
    <scope>NUCLEOTIDE SEQUENCE [LARGE SCALE GENOMIC DNA]</scope>
    <source>
        <strain evidence="4 5">MSL9.2</strain>
    </source>
</reference>
<sequence>MKKILFLNTGIIWGGVEGWHYKTAKELLKRGYNVKILAVKNTPFHKRCQSAGLDVDFIKKINSGTFLNPIRIFKLSRYFKKEKIDIMFFCQSSHFKIGSVAGYLAGVERIIYRRALAKPINNHFYNRIFLNKCITDFMAISKTTLEKSFEKLPENVISNSNIKLIYNGVKKSDFLESKADSNLRKEFNIKDDEVLIANIGRLGNQKAQQDLLYAVSVLKKEFTKFKVLIVGKGNKINEYKDIVNKLNLNDKVIFTGFRKDIPSILKQIDFVVHTALYEGCPWIVLETMAAGKPIVAVEIPSIDELVIDGETGYLSPRNRNELADNIFRMIKSKNKEEMGKKAKNIFENNYTFELMINKIEDYFLS</sequence>
<keyword evidence="1" id="KW-0328">Glycosyltransferase</keyword>
<proteinExistence type="predicted"/>
<keyword evidence="2 4" id="KW-0808">Transferase</keyword>
<dbReference type="GO" id="GO:0016757">
    <property type="term" value="F:glycosyltransferase activity"/>
    <property type="evidence" value="ECO:0007669"/>
    <property type="project" value="UniProtKB-KW"/>
</dbReference>
<dbReference type="Gene3D" id="3.40.50.2000">
    <property type="entry name" value="Glycogen Phosphorylase B"/>
    <property type="match status" value="2"/>
</dbReference>
<dbReference type="OrthoDB" id="9804196at2"/>
<evidence type="ECO:0000313" key="4">
    <source>
        <dbReference type="EMBL" id="TDW07782.1"/>
    </source>
</evidence>
<dbReference type="InterPro" id="IPR001296">
    <property type="entry name" value="Glyco_trans_1"/>
</dbReference>
<dbReference type="RefSeq" id="WP_111571165.1">
    <property type="nucleotide sequence ID" value="NZ_QLME01000002.1"/>
</dbReference>
<dbReference type="EMBL" id="SODA01000001">
    <property type="protein sequence ID" value="TDW07782.1"/>
    <property type="molecule type" value="Genomic_DNA"/>
</dbReference>
<feature type="domain" description="Glycosyl transferase family 1" evidence="3">
    <location>
        <begin position="182"/>
        <end position="343"/>
    </location>
</feature>
<dbReference type="Pfam" id="PF00534">
    <property type="entry name" value="Glycos_transf_1"/>
    <property type="match status" value="1"/>
</dbReference>
<dbReference type="AlphaFoldDB" id="A0A4R7Z828"/>
<dbReference type="Proteomes" id="UP000294697">
    <property type="component" value="Unassembled WGS sequence"/>
</dbReference>
<evidence type="ECO:0000313" key="5">
    <source>
        <dbReference type="Proteomes" id="UP000294697"/>
    </source>
</evidence>
<dbReference type="SUPFAM" id="SSF53756">
    <property type="entry name" value="UDP-Glycosyltransferase/glycogen phosphorylase"/>
    <property type="match status" value="1"/>
</dbReference>
<gene>
    <name evidence="4" type="ORF">C8C77_101255</name>
</gene>
<evidence type="ECO:0000259" key="3">
    <source>
        <dbReference type="Pfam" id="PF00534"/>
    </source>
</evidence>
<organism evidence="4 5">
    <name type="scientific">Halanaerobium saccharolyticum</name>
    <dbReference type="NCBI Taxonomy" id="43595"/>
    <lineage>
        <taxon>Bacteria</taxon>
        <taxon>Bacillati</taxon>
        <taxon>Bacillota</taxon>
        <taxon>Clostridia</taxon>
        <taxon>Halanaerobiales</taxon>
        <taxon>Halanaerobiaceae</taxon>
        <taxon>Halanaerobium</taxon>
    </lineage>
</organism>
<accession>A0A4R7Z828</accession>
<name>A0A4R7Z828_9FIRM</name>